<evidence type="ECO:0000256" key="2">
    <source>
        <dbReference type="SAM" id="MobiDB-lite"/>
    </source>
</evidence>
<reference evidence="3 4" key="1">
    <citation type="journal article" date="2023" name="Plants (Basel)">
        <title>Bridging the Gap: Combining Genomics and Transcriptomics Approaches to Understand Stylosanthes scabra, an Orphan Legume from the Brazilian Caatinga.</title>
        <authorList>
            <person name="Ferreira-Neto J.R.C."/>
            <person name="da Silva M.D."/>
            <person name="Binneck E."/>
            <person name="de Melo N.F."/>
            <person name="da Silva R.H."/>
            <person name="de Melo A.L.T.M."/>
            <person name="Pandolfi V."/>
            <person name="Bustamante F.O."/>
            <person name="Brasileiro-Vidal A.C."/>
            <person name="Benko-Iseppon A.M."/>
        </authorList>
    </citation>
    <scope>NUCLEOTIDE SEQUENCE [LARGE SCALE GENOMIC DNA]</scope>
    <source>
        <tissue evidence="3">Leaves</tissue>
    </source>
</reference>
<feature type="region of interest" description="Disordered" evidence="2">
    <location>
        <begin position="1"/>
        <end position="37"/>
    </location>
</feature>
<evidence type="ECO:0000313" key="4">
    <source>
        <dbReference type="Proteomes" id="UP001341840"/>
    </source>
</evidence>
<proteinExistence type="predicted"/>
<feature type="coiled-coil region" evidence="1">
    <location>
        <begin position="82"/>
        <end position="109"/>
    </location>
</feature>
<evidence type="ECO:0000256" key="1">
    <source>
        <dbReference type="SAM" id="Coils"/>
    </source>
</evidence>
<gene>
    <name evidence="3" type="ORF">PIB30_096615</name>
</gene>
<accession>A0ABU6YUW0</accession>
<name>A0ABU6YUW0_9FABA</name>
<organism evidence="3 4">
    <name type="scientific">Stylosanthes scabra</name>
    <dbReference type="NCBI Taxonomy" id="79078"/>
    <lineage>
        <taxon>Eukaryota</taxon>
        <taxon>Viridiplantae</taxon>
        <taxon>Streptophyta</taxon>
        <taxon>Embryophyta</taxon>
        <taxon>Tracheophyta</taxon>
        <taxon>Spermatophyta</taxon>
        <taxon>Magnoliopsida</taxon>
        <taxon>eudicotyledons</taxon>
        <taxon>Gunneridae</taxon>
        <taxon>Pentapetalae</taxon>
        <taxon>rosids</taxon>
        <taxon>fabids</taxon>
        <taxon>Fabales</taxon>
        <taxon>Fabaceae</taxon>
        <taxon>Papilionoideae</taxon>
        <taxon>50 kb inversion clade</taxon>
        <taxon>dalbergioids sensu lato</taxon>
        <taxon>Dalbergieae</taxon>
        <taxon>Pterocarpus clade</taxon>
        <taxon>Stylosanthes</taxon>
    </lineage>
</organism>
<comment type="caution">
    <text evidence="3">The sequence shown here is derived from an EMBL/GenBank/DDBJ whole genome shotgun (WGS) entry which is preliminary data.</text>
</comment>
<protein>
    <submittedName>
        <fullName evidence="3">Uncharacterized protein</fullName>
    </submittedName>
</protein>
<dbReference type="Proteomes" id="UP001341840">
    <property type="component" value="Unassembled WGS sequence"/>
</dbReference>
<sequence length="164" mass="19505">MMVRVRARYRQQDQLPQAEENEQDEQATPQLKPANPIPQGFLEQQGYGWEQLQQNLSAMRVQQTQFFENIQAQQEVHDMRTEQDYDMKVQKQQQKINDMRKQFGEYTRDFNAREAYCCWALQQTNPHLAHIPVTNILIFMRKNAAEKRALFEGEPMPGQWGNHH</sequence>
<keyword evidence="4" id="KW-1185">Reference proteome</keyword>
<keyword evidence="1" id="KW-0175">Coiled coil</keyword>
<dbReference type="EMBL" id="JASCZI010243962">
    <property type="protein sequence ID" value="MED6213774.1"/>
    <property type="molecule type" value="Genomic_DNA"/>
</dbReference>
<evidence type="ECO:0000313" key="3">
    <source>
        <dbReference type="EMBL" id="MED6213774.1"/>
    </source>
</evidence>